<dbReference type="GO" id="GO:0016281">
    <property type="term" value="C:eukaryotic translation initiation factor 4F complex"/>
    <property type="evidence" value="ECO:0007669"/>
    <property type="project" value="TreeGrafter"/>
</dbReference>
<dbReference type="Proteomes" id="UP000050795">
    <property type="component" value="Unassembled WGS sequence"/>
</dbReference>
<dbReference type="GO" id="GO:0003743">
    <property type="term" value="F:translation initiation factor activity"/>
    <property type="evidence" value="ECO:0007669"/>
    <property type="project" value="UniProtKB-KW"/>
</dbReference>
<dbReference type="PANTHER" id="PTHR11960">
    <property type="entry name" value="EUKARYOTIC TRANSLATION INITIATION FACTOR 4E RELATED"/>
    <property type="match status" value="1"/>
</dbReference>
<dbReference type="InterPro" id="IPR023398">
    <property type="entry name" value="TIF_eIF4e-like"/>
</dbReference>
<evidence type="ECO:0000256" key="2">
    <source>
        <dbReference type="ARBA" id="ARBA00022540"/>
    </source>
</evidence>
<reference evidence="7" key="1">
    <citation type="submission" date="2022-06" db="EMBL/GenBank/DDBJ databases">
        <authorList>
            <person name="Berger JAMES D."/>
            <person name="Berger JAMES D."/>
        </authorList>
    </citation>
    <scope>NUCLEOTIDE SEQUENCE [LARGE SCALE GENOMIC DNA]</scope>
</reference>
<dbReference type="GO" id="GO:0000340">
    <property type="term" value="F:RNA 7-methylguanosine cap binding"/>
    <property type="evidence" value="ECO:0007669"/>
    <property type="project" value="TreeGrafter"/>
</dbReference>
<evidence type="ECO:0000313" key="8">
    <source>
        <dbReference type="WBParaSite" id="TREG1_74620.1"/>
    </source>
</evidence>
<dbReference type="PANTHER" id="PTHR11960:SF8">
    <property type="entry name" value="EUKARYOTIC TRANSLATION INITIATION FACTOR 4E1-RELATED"/>
    <property type="match status" value="1"/>
</dbReference>
<evidence type="ECO:0000256" key="6">
    <source>
        <dbReference type="RuleBase" id="RU004374"/>
    </source>
</evidence>
<dbReference type="Pfam" id="PF01652">
    <property type="entry name" value="IF4E"/>
    <property type="match status" value="1"/>
</dbReference>
<dbReference type="AlphaFoldDB" id="A0AA85KBK3"/>
<evidence type="ECO:0000256" key="5">
    <source>
        <dbReference type="ARBA" id="ARBA00022917"/>
    </source>
</evidence>
<dbReference type="GO" id="GO:0006417">
    <property type="term" value="P:regulation of translation"/>
    <property type="evidence" value="ECO:0007669"/>
    <property type="project" value="UniProtKB-KW"/>
</dbReference>
<keyword evidence="2 6" id="KW-0396">Initiation factor</keyword>
<dbReference type="Gene3D" id="3.30.760.10">
    <property type="entry name" value="RNA Cap, Translation Initiation Factor Eif4e"/>
    <property type="match status" value="1"/>
</dbReference>
<evidence type="ECO:0000256" key="3">
    <source>
        <dbReference type="ARBA" id="ARBA00022845"/>
    </source>
</evidence>
<evidence type="ECO:0000256" key="1">
    <source>
        <dbReference type="ARBA" id="ARBA00009860"/>
    </source>
</evidence>
<dbReference type="WBParaSite" id="TREG1_74620.1">
    <property type="protein sequence ID" value="TREG1_74620.1"/>
    <property type="gene ID" value="TREG1_74620"/>
</dbReference>
<dbReference type="SUPFAM" id="SSF55418">
    <property type="entry name" value="eIF4e-like"/>
    <property type="match status" value="1"/>
</dbReference>
<keyword evidence="3" id="KW-0810">Translation regulation</keyword>
<organism evidence="7 8">
    <name type="scientific">Trichobilharzia regenti</name>
    <name type="common">Nasal bird schistosome</name>
    <dbReference type="NCBI Taxonomy" id="157069"/>
    <lineage>
        <taxon>Eukaryota</taxon>
        <taxon>Metazoa</taxon>
        <taxon>Spiralia</taxon>
        <taxon>Lophotrochozoa</taxon>
        <taxon>Platyhelminthes</taxon>
        <taxon>Trematoda</taxon>
        <taxon>Digenea</taxon>
        <taxon>Strigeidida</taxon>
        <taxon>Schistosomatoidea</taxon>
        <taxon>Schistosomatidae</taxon>
        <taxon>Trichobilharzia</taxon>
    </lineage>
</organism>
<reference evidence="8" key="2">
    <citation type="submission" date="2023-11" db="UniProtKB">
        <authorList>
            <consortium name="WormBaseParasite"/>
        </authorList>
    </citation>
    <scope>IDENTIFICATION</scope>
</reference>
<proteinExistence type="inferred from homology"/>
<keyword evidence="7" id="KW-1185">Reference proteome</keyword>
<accession>A0AA85KBK3</accession>
<protein>
    <submittedName>
        <fullName evidence="8">Eukaryotic translation initiation factor 4E</fullName>
    </submittedName>
</protein>
<evidence type="ECO:0000256" key="4">
    <source>
        <dbReference type="ARBA" id="ARBA00022884"/>
    </source>
</evidence>
<dbReference type="PROSITE" id="PS00813">
    <property type="entry name" value="IF4E"/>
    <property type="match status" value="1"/>
</dbReference>
<dbReference type="InterPro" id="IPR019770">
    <property type="entry name" value="TIF_eIF_4E_CS"/>
</dbReference>
<dbReference type="InterPro" id="IPR001040">
    <property type="entry name" value="TIF_eIF_4E"/>
</dbReference>
<sequence>MTAVESSQRIEDDKEKEEEIQLNPLQDTWSYYLFICNKSLIWEECTEKVATFSTIEHFWSVLSHTVRPSKMVNGNDLYMFKCDIKPKWEDPKNENGGRWLINISQQHNVDFLWDELLMLLIGSDWDTDEEEELICGAVFQPRARGHKMAVWLSSDNEERTIMQIGKRIKERLELDETIYFQPVCDQKNYARGRDIHTGKYQT</sequence>
<keyword evidence="5 6" id="KW-0648">Protein biosynthesis</keyword>
<evidence type="ECO:0000313" key="7">
    <source>
        <dbReference type="Proteomes" id="UP000050795"/>
    </source>
</evidence>
<keyword evidence="4 6" id="KW-0694">RNA-binding</keyword>
<name>A0AA85KBK3_TRIRE</name>
<comment type="similarity">
    <text evidence="1 6">Belongs to the eukaryotic initiation factor 4E family.</text>
</comment>